<feature type="transmembrane region" description="Helical" evidence="1">
    <location>
        <begin position="285"/>
        <end position="304"/>
    </location>
</feature>
<dbReference type="AlphaFoldDB" id="A0A3N4KWA8"/>
<name>A0A3N4KWA8_9PEZI</name>
<evidence type="ECO:0000256" key="1">
    <source>
        <dbReference type="SAM" id="Phobius"/>
    </source>
</evidence>
<proteinExistence type="predicted"/>
<keyword evidence="1" id="KW-1133">Transmembrane helix</keyword>
<protein>
    <submittedName>
        <fullName evidence="2">Uncharacterized protein</fullName>
    </submittedName>
</protein>
<dbReference type="InParanoid" id="A0A3N4KWA8"/>
<dbReference type="EMBL" id="ML119116">
    <property type="protein sequence ID" value="RPB14833.1"/>
    <property type="molecule type" value="Genomic_DNA"/>
</dbReference>
<evidence type="ECO:0000313" key="2">
    <source>
        <dbReference type="EMBL" id="RPB14833.1"/>
    </source>
</evidence>
<dbReference type="OrthoDB" id="5405447at2759"/>
<evidence type="ECO:0000313" key="3">
    <source>
        <dbReference type="Proteomes" id="UP000277580"/>
    </source>
</evidence>
<keyword evidence="1" id="KW-0472">Membrane</keyword>
<accession>A0A3N4KWA8</accession>
<reference evidence="2 3" key="1">
    <citation type="journal article" date="2018" name="Nat. Ecol. Evol.">
        <title>Pezizomycetes genomes reveal the molecular basis of ectomycorrhizal truffle lifestyle.</title>
        <authorList>
            <person name="Murat C."/>
            <person name="Payen T."/>
            <person name="Noel B."/>
            <person name="Kuo A."/>
            <person name="Morin E."/>
            <person name="Chen J."/>
            <person name="Kohler A."/>
            <person name="Krizsan K."/>
            <person name="Balestrini R."/>
            <person name="Da Silva C."/>
            <person name="Montanini B."/>
            <person name="Hainaut M."/>
            <person name="Levati E."/>
            <person name="Barry K.W."/>
            <person name="Belfiori B."/>
            <person name="Cichocki N."/>
            <person name="Clum A."/>
            <person name="Dockter R.B."/>
            <person name="Fauchery L."/>
            <person name="Guy J."/>
            <person name="Iotti M."/>
            <person name="Le Tacon F."/>
            <person name="Lindquist E.A."/>
            <person name="Lipzen A."/>
            <person name="Malagnac F."/>
            <person name="Mello A."/>
            <person name="Molinier V."/>
            <person name="Miyauchi S."/>
            <person name="Poulain J."/>
            <person name="Riccioni C."/>
            <person name="Rubini A."/>
            <person name="Sitrit Y."/>
            <person name="Splivallo R."/>
            <person name="Traeger S."/>
            <person name="Wang M."/>
            <person name="Zifcakova L."/>
            <person name="Wipf D."/>
            <person name="Zambonelli A."/>
            <person name="Paolocci F."/>
            <person name="Nowrousian M."/>
            <person name="Ottonello S."/>
            <person name="Baldrian P."/>
            <person name="Spatafora J.W."/>
            <person name="Henrissat B."/>
            <person name="Nagy L.G."/>
            <person name="Aury J.M."/>
            <person name="Wincker P."/>
            <person name="Grigoriev I.V."/>
            <person name="Bonfante P."/>
            <person name="Martin F.M."/>
        </authorList>
    </citation>
    <scope>NUCLEOTIDE SEQUENCE [LARGE SCALE GENOMIC DNA]</scope>
    <source>
        <strain evidence="2 3">CCBAS932</strain>
    </source>
</reference>
<organism evidence="2 3">
    <name type="scientific">Morchella conica CCBAS932</name>
    <dbReference type="NCBI Taxonomy" id="1392247"/>
    <lineage>
        <taxon>Eukaryota</taxon>
        <taxon>Fungi</taxon>
        <taxon>Dikarya</taxon>
        <taxon>Ascomycota</taxon>
        <taxon>Pezizomycotina</taxon>
        <taxon>Pezizomycetes</taxon>
        <taxon>Pezizales</taxon>
        <taxon>Morchellaceae</taxon>
        <taxon>Morchella</taxon>
    </lineage>
</organism>
<gene>
    <name evidence="2" type="ORF">P167DRAFT_46345</name>
</gene>
<sequence>MTSSILSSLSNKSNSGHKYAKSSLCLQNTAIPQLPIRLTDLSTFNLHTPNTQLPRRLDLSTFNLRTLNDTYDAENPPESSFDTNALTTYCTEKACGFDYHTYFDQEEGYTRSLEVQNNHESGYCIDSSGPAPINEYGPVSASLMAQSREKSSGLDYYDLVNEEGEETHWLEANDRTNNNYMSCGIAECCGGHDNSLCDSGEEDGHERRPENTIYLSGHGSMSEIDIEQYIDPSSPQYGGDAYDYYGYFDDDELANVCWVEAEGCICGVPGCCGDTLLHRIQRFRGVILTSAIATCLLILPLRWYKLLDTMNLLGRR</sequence>
<keyword evidence="1" id="KW-0812">Transmembrane</keyword>
<dbReference type="Proteomes" id="UP000277580">
    <property type="component" value="Unassembled WGS sequence"/>
</dbReference>
<keyword evidence="3" id="KW-1185">Reference proteome</keyword>